<protein>
    <recommendedName>
        <fullName evidence="1">Mycothiol-dependent maleylpyruvate isomerase metal-binding domain-containing protein</fullName>
    </recommendedName>
</protein>
<evidence type="ECO:0000313" key="3">
    <source>
        <dbReference type="Proteomes" id="UP001052739"/>
    </source>
</evidence>
<reference evidence="2" key="1">
    <citation type="submission" date="2024-05" db="EMBL/GenBank/DDBJ databases">
        <title>Whole genome shotgun sequence of Streptomyces hydrogenans NBRC 13475.</title>
        <authorList>
            <person name="Komaki H."/>
            <person name="Tamura T."/>
        </authorList>
    </citation>
    <scope>NUCLEOTIDE SEQUENCE</scope>
    <source>
        <strain evidence="2">NBRC 13475</strain>
    </source>
</reference>
<dbReference type="EMBL" id="BNDW01000068">
    <property type="protein sequence ID" value="GHI24797.1"/>
    <property type="molecule type" value="Genomic_DNA"/>
</dbReference>
<keyword evidence="3" id="KW-1185">Reference proteome</keyword>
<dbReference type="Pfam" id="PF11716">
    <property type="entry name" value="MDMPI_N"/>
    <property type="match status" value="1"/>
</dbReference>
<evidence type="ECO:0000259" key="1">
    <source>
        <dbReference type="Pfam" id="PF11716"/>
    </source>
</evidence>
<dbReference type="InterPro" id="IPR034660">
    <property type="entry name" value="DinB/YfiT-like"/>
</dbReference>
<sequence>MEVRHGPSDVDAAWAECLRVLGPLTDEDRTVRAGSLTWTCAEPAAHIGHDLLAYAGRPAARPADAYLPMDLSVHPTATPAEVLRVVTACAGLLGHALAAADPGVRARHWGPCDPGGFAATGVAEILLHTHDITRGLSVDRRPPPTAGAAVTGRLFPDAPPGDAVDALLRCTGRGDLDGFPHRDSWTWEAARAD</sequence>
<dbReference type="Proteomes" id="UP001052739">
    <property type="component" value="Unassembled WGS sequence"/>
</dbReference>
<dbReference type="InterPro" id="IPR024344">
    <property type="entry name" value="MDMPI_metal-binding"/>
</dbReference>
<proteinExistence type="predicted"/>
<gene>
    <name evidence="2" type="ORF">Shyd_61680</name>
</gene>
<feature type="domain" description="Mycothiol-dependent maleylpyruvate isomerase metal-binding" evidence="1">
    <location>
        <begin position="11"/>
        <end position="132"/>
    </location>
</feature>
<evidence type="ECO:0000313" key="2">
    <source>
        <dbReference type="EMBL" id="GHI24797.1"/>
    </source>
</evidence>
<dbReference type="RefSeq" id="WP_190224741.1">
    <property type="nucleotide sequence ID" value="NZ_BNBS01000071.1"/>
</dbReference>
<comment type="caution">
    <text evidence="2">The sequence shown here is derived from an EMBL/GenBank/DDBJ whole genome shotgun (WGS) entry which is preliminary data.</text>
</comment>
<accession>A0ABQ3PIE7</accession>
<dbReference type="SUPFAM" id="SSF109854">
    <property type="entry name" value="DinB/YfiT-like putative metalloenzymes"/>
    <property type="match status" value="1"/>
</dbReference>
<organism evidence="2 3">
    <name type="scientific">Streptomyces hydrogenans</name>
    <dbReference type="NCBI Taxonomy" id="1873719"/>
    <lineage>
        <taxon>Bacteria</taxon>
        <taxon>Bacillati</taxon>
        <taxon>Actinomycetota</taxon>
        <taxon>Actinomycetes</taxon>
        <taxon>Kitasatosporales</taxon>
        <taxon>Streptomycetaceae</taxon>
        <taxon>Streptomyces</taxon>
    </lineage>
</organism>
<name>A0ABQ3PIE7_9ACTN</name>